<dbReference type="PROSITE" id="PS50088">
    <property type="entry name" value="ANK_REPEAT"/>
    <property type="match status" value="3"/>
</dbReference>
<reference evidence="5" key="3">
    <citation type="submission" date="2015-06" db="UniProtKB">
        <authorList>
            <consortium name="EnsemblMetazoa"/>
        </authorList>
    </citation>
    <scope>IDENTIFICATION</scope>
</reference>
<dbReference type="InterPro" id="IPR051637">
    <property type="entry name" value="Ank_repeat_dom-contain_49"/>
</dbReference>
<dbReference type="PROSITE" id="PS50297">
    <property type="entry name" value="ANK_REP_REGION"/>
    <property type="match status" value="2"/>
</dbReference>
<dbReference type="EnsemblMetazoa" id="CapteT66252">
    <property type="protein sequence ID" value="CapteP66252"/>
    <property type="gene ID" value="CapteG66252"/>
</dbReference>
<dbReference type="OrthoDB" id="6121383at2759"/>
<reference evidence="4 6" key="2">
    <citation type="journal article" date="2013" name="Nature">
        <title>Insights into bilaterian evolution from three spiralian genomes.</title>
        <authorList>
            <person name="Simakov O."/>
            <person name="Marletaz F."/>
            <person name="Cho S.J."/>
            <person name="Edsinger-Gonzales E."/>
            <person name="Havlak P."/>
            <person name="Hellsten U."/>
            <person name="Kuo D.H."/>
            <person name="Larsson T."/>
            <person name="Lv J."/>
            <person name="Arendt D."/>
            <person name="Savage R."/>
            <person name="Osoegawa K."/>
            <person name="de Jong P."/>
            <person name="Grimwood J."/>
            <person name="Chapman J.A."/>
            <person name="Shapiro H."/>
            <person name="Aerts A."/>
            <person name="Otillar R.P."/>
            <person name="Terry A.Y."/>
            <person name="Boore J.L."/>
            <person name="Grigoriev I.V."/>
            <person name="Lindberg D.R."/>
            <person name="Seaver E.C."/>
            <person name="Weisblat D.A."/>
            <person name="Putnam N.H."/>
            <person name="Rokhsar D.S."/>
        </authorList>
    </citation>
    <scope>NUCLEOTIDE SEQUENCE</scope>
    <source>
        <strain evidence="4 6">I ESC-2004</strain>
    </source>
</reference>
<feature type="repeat" description="ANK" evidence="3">
    <location>
        <begin position="1"/>
        <end position="31"/>
    </location>
</feature>
<dbReference type="EMBL" id="KB309945">
    <property type="protein sequence ID" value="ELT92923.1"/>
    <property type="molecule type" value="Genomic_DNA"/>
</dbReference>
<evidence type="ECO:0000313" key="6">
    <source>
        <dbReference type="Proteomes" id="UP000014760"/>
    </source>
</evidence>
<dbReference type="InterPro" id="IPR002110">
    <property type="entry name" value="Ankyrin_rpt"/>
</dbReference>
<accession>R7TGK2</accession>
<dbReference type="SMART" id="SM00248">
    <property type="entry name" value="ANK"/>
    <property type="match status" value="4"/>
</dbReference>
<dbReference type="STRING" id="283909.R7TGK2"/>
<feature type="repeat" description="ANK" evidence="3">
    <location>
        <begin position="32"/>
        <end position="72"/>
    </location>
</feature>
<evidence type="ECO:0000313" key="5">
    <source>
        <dbReference type="EnsemblMetazoa" id="CapteP66252"/>
    </source>
</evidence>
<evidence type="ECO:0000256" key="1">
    <source>
        <dbReference type="ARBA" id="ARBA00022737"/>
    </source>
</evidence>
<evidence type="ECO:0000313" key="4">
    <source>
        <dbReference type="EMBL" id="ELT92923.1"/>
    </source>
</evidence>
<feature type="repeat" description="ANK" evidence="3">
    <location>
        <begin position="109"/>
        <end position="141"/>
    </location>
</feature>
<evidence type="ECO:0000256" key="2">
    <source>
        <dbReference type="ARBA" id="ARBA00023043"/>
    </source>
</evidence>
<keyword evidence="2 3" id="KW-0040">ANK repeat</keyword>
<dbReference type="Gene3D" id="1.25.40.20">
    <property type="entry name" value="Ankyrin repeat-containing domain"/>
    <property type="match status" value="2"/>
</dbReference>
<evidence type="ECO:0000256" key="3">
    <source>
        <dbReference type="PROSITE-ProRule" id="PRU00023"/>
    </source>
</evidence>
<dbReference type="Proteomes" id="UP000014760">
    <property type="component" value="Unassembled WGS sequence"/>
</dbReference>
<feature type="non-terminal residue" evidence="4">
    <location>
        <position position="1"/>
    </location>
</feature>
<dbReference type="Pfam" id="PF00023">
    <property type="entry name" value="Ank"/>
    <property type="match status" value="1"/>
</dbReference>
<dbReference type="PANTHER" id="PTHR24180:SF45">
    <property type="entry name" value="POLY [ADP-RIBOSE] POLYMERASE TANKYRASE"/>
    <property type="match status" value="1"/>
</dbReference>
<feature type="non-terminal residue" evidence="4">
    <location>
        <position position="149"/>
    </location>
</feature>
<reference evidence="6" key="1">
    <citation type="submission" date="2012-12" db="EMBL/GenBank/DDBJ databases">
        <authorList>
            <person name="Hellsten U."/>
            <person name="Grimwood J."/>
            <person name="Chapman J.A."/>
            <person name="Shapiro H."/>
            <person name="Aerts A."/>
            <person name="Otillar R.P."/>
            <person name="Terry A.Y."/>
            <person name="Boore J.L."/>
            <person name="Simakov O."/>
            <person name="Marletaz F."/>
            <person name="Cho S.-J."/>
            <person name="Edsinger-Gonzales E."/>
            <person name="Havlak P."/>
            <person name="Kuo D.-H."/>
            <person name="Larsson T."/>
            <person name="Lv J."/>
            <person name="Arendt D."/>
            <person name="Savage R."/>
            <person name="Osoegawa K."/>
            <person name="de Jong P."/>
            <person name="Lindberg D.R."/>
            <person name="Seaver E.C."/>
            <person name="Weisblat D.A."/>
            <person name="Putnam N.H."/>
            <person name="Grigoriev I.V."/>
            <person name="Rokhsar D.S."/>
        </authorList>
    </citation>
    <scope>NUCLEOTIDE SEQUENCE</scope>
    <source>
        <strain evidence="6">I ESC-2004</strain>
    </source>
</reference>
<keyword evidence="6" id="KW-1185">Reference proteome</keyword>
<keyword evidence="1" id="KW-0677">Repeat</keyword>
<dbReference type="AlphaFoldDB" id="R7TGK2"/>
<dbReference type="SUPFAM" id="SSF48403">
    <property type="entry name" value="Ankyrin repeat"/>
    <property type="match status" value="1"/>
</dbReference>
<dbReference type="InterPro" id="IPR036770">
    <property type="entry name" value="Ankyrin_rpt-contain_sf"/>
</dbReference>
<dbReference type="PANTHER" id="PTHR24180">
    <property type="entry name" value="CYCLIN-DEPENDENT KINASE INHIBITOR 2C-RELATED"/>
    <property type="match status" value="1"/>
</dbReference>
<name>R7TGK2_CAPTE</name>
<dbReference type="EMBL" id="AMQN01013082">
    <property type="status" value="NOT_ANNOTATED_CDS"/>
    <property type="molecule type" value="Genomic_DNA"/>
</dbReference>
<dbReference type="Pfam" id="PF12796">
    <property type="entry name" value="Ank_2"/>
    <property type="match status" value="2"/>
</dbReference>
<protein>
    <submittedName>
        <fullName evidence="4 5">Uncharacterized protein</fullName>
    </submittedName>
</protein>
<gene>
    <name evidence="4" type="ORF">CAPTEDRAFT_66252</name>
</gene>
<sequence length="149" mass="16397">RSALHFACEDGSLELVELLIKHQADVNQLDKRKEQPLHLAARCRSVAAACNNQVAIVRLLCEQGADVNFPTSIDCTALYLAAFYTCENKARVLLSHGANPNMRCDRDNSFGSPLHIASMKDRSSFAELLIQHDADLNLVNATGYTALQL</sequence>
<dbReference type="HOGENOM" id="CLU_000134_18_9_1"/>
<proteinExistence type="predicted"/>
<organism evidence="4">
    <name type="scientific">Capitella teleta</name>
    <name type="common">Polychaete worm</name>
    <dbReference type="NCBI Taxonomy" id="283909"/>
    <lineage>
        <taxon>Eukaryota</taxon>
        <taxon>Metazoa</taxon>
        <taxon>Spiralia</taxon>
        <taxon>Lophotrochozoa</taxon>
        <taxon>Annelida</taxon>
        <taxon>Polychaeta</taxon>
        <taxon>Sedentaria</taxon>
        <taxon>Scolecida</taxon>
        <taxon>Capitellidae</taxon>
        <taxon>Capitella</taxon>
    </lineage>
</organism>